<evidence type="ECO:0000256" key="15">
    <source>
        <dbReference type="RuleBase" id="RU000506"/>
    </source>
</evidence>
<keyword evidence="14" id="KW-0408">Iron</keyword>
<dbReference type="PANTHER" id="PTHR11943:SF1">
    <property type="entry name" value="GALACTOSE-1-PHOSPHATE URIDYLYLTRANSFERASE"/>
    <property type="match status" value="1"/>
</dbReference>
<comment type="similarity">
    <text evidence="3 15">Belongs to the galactose-1-phosphate uridylyltransferase type 1 family.</text>
</comment>
<dbReference type="InterPro" id="IPR005850">
    <property type="entry name" value="GalP_Utransf_C"/>
</dbReference>
<feature type="binding site" evidence="13">
    <location>
        <position position="52"/>
    </location>
    <ligand>
        <name>Zn(2+)</name>
        <dbReference type="ChEBI" id="CHEBI:29105"/>
    </ligand>
</feature>
<dbReference type="FunFam" id="3.30.428.10:FF:000001">
    <property type="entry name" value="Galactose-1-phosphate uridylyltransferase"/>
    <property type="match status" value="1"/>
</dbReference>
<evidence type="ECO:0000256" key="14">
    <source>
        <dbReference type="PIRSR" id="PIRSR000808-4"/>
    </source>
</evidence>
<comment type="catalytic activity">
    <reaction evidence="1 15">
        <text>alpha-D-galactose 1-phosphate + UDP-alpha-D-glucose = alpha-D-glucose 1-phosphate + UDP-alpha-D-galactose</text>
        <dbReference type="Rhea" id="RHEA:13989"/>
        <dbReference type="ChEBI" id="CHEBI:58336"/>
        <dbReference type="ChEBI" id="CHEBI:58601"/>
        <dbReference type="ChEBI" id="CHEBI:58885"/>
        <dbReference type="ChEBI" id="CHEBI:66914"/>
        <dbReference type="EC" id="2.7.7.12"/>
    </reaction>
</comment>
<dbReference type="Proteomes" id="UP001375240">
    <property type="component" value="Unassembled WGS sequence"/>
</dbReference>
<dbReference type="GO" id="GO:0008270">
    <property type="term" value="F:zinc ion binding"/>
    <property type="evidence" value="ECO:0007669"/>
    <property type="project" value="InterPro"/>
</dbReference>
<evidence type="ECO:0000259" key="16">
    <source>
        <dbReference type="Pfam" id="PF01087"/>
    </source>
</evidence>
<evidence type="ECO:0000256" key="11">
    <source>
        <dbReference type="ARBA" id="ARBA00023277"/>
    </source>
</evidence>
<evidence type="ECO:0000256" key="10">
    <source>
        <dbReference type="ARBA" id="ARBA00023144"/>
    </source>
</evidence>
<gene>
    <name evidence="18" type="primary">GAL7</name>
    <name evidence="18" type="ORF">TWF696_002498</name>
</gene>
<comment type="cofactor">
    <cofactor evidence="14">
        <name>Fe cation</name>
        <dbReference type="ChEBI" id="CHEBI:24875"/>
    </cofactor>
    <text evidence="14">Binds 1 Fe cation per subunit.</text>
</comment>
<feature type="active site" description="Tele-UMP-histidine intermediate" evidence="12">
    <location>
        <position position="173"/>
    </location>
</feature>
<evidence type="ECO:0000256" key="13">
    <source>
        <dbReference type="PIRSR" id="PIRSR000808-3"/>
    </source>
</evidence>
<evidence type="ECO:0000256" key="6">
    <source>
        <dbReference type="ARBA" id="ARBA00022679"/>
    </source>
</evidence>
<dbReference type="AlphaFoldDB" id="A0AAV9U1Z0"/>
<feature type="binding site" evidence="13">
    <location>
        <position position="55"/>
    </location>
    <ligand>
        <name>Zn(2+)</name>
        <dbReference type="ChEBI" id="CHEBI:29105"/>
    </ligand>
</feature>
<dbReference type="InterPro" id="IPR036265">
    <property type="entry name" value="HIT-like_sf"/>
</dbReference>
<keyword evidence="7 15" id="KW-0548">Nucleotidyltransferase</keyword>
<dbReference type="PIRSF" id="PIRSF000808">
    <property type="entry name" value="GalT"/>
    <property type="match status" value="1"/>
</dbReference>
<feature type="binding site" evidence="14">
    <location>
        <position position="189"/>
    </location>
    <ligand>
        <name>Fe cation</name>
        <dbReference type="ChEBI" id="CHEBI:24875"/>
    </ligand>
</feature>
<evidence type="ECO:0000259" key="17">
    <source>
        <dbReference type="Pfam" id="PF02744"/>
    </source>
</evidence>
<dbReference type="InterPro" id="IPR019779">
    <property type="entry name" value="GalP_UDPtransf1_His-AS"/>
</dbReference>
<organism evidence="18 19">
    <name type="scientific">Orbilia brochopaga</name>
    <dbReference type="NCBI Taxonomy" id="3140254"/>
    <lineage>
        <taxon>Eukaryota</taxon>
        <taxon>Fungi</taxon>
        <taxon>Dikarya</taxon>
        <taxon>Ascomycota</taxon>
        <taxon>Pezizomycotina</taxon>
        <taxon>Orbiliomycetes</taxon>
        <taxon>Orbiliales</taxon>
        <taxon>Orbiliaceae</taxon>
        <taxon>Orbilia</taxon>
    </lineage>
</organism>
<dbReference type="SUPFAM" id="SSF54197">
    <property type="entry name" value="HIT-like"/>
    <property type="match status" value="2"/>
</dbReference>
<feature type="binding site" evidence="14">
    <location>
        <position position="306"/>
    </location>
    <ligand>
        <name>Fe cation</name>
        <dbReference type="ChEBI" id="CHEBI:24875"/>
    </ligand>
</feature>
<keyword evidence="8 13" id="KW-0479">Metal-binding</keyword>
<evidence type="ECO:0000256" key="1">
    <source>
        <dbReference type="ARBA" id="ARBA00001107"/>
    </source>
</evidence>
<keyword evidence="6 15" id="KW-0808">Transferase</keyword>
<comment type="pathway">
    <text evidence="2 15">Carbohydrate metabolism; galactose metabolism.</text>
</comment>
<feature type="binding site" evidence="14">
    <location>
        <position position="289"/>
    </location>
    <ligand>
        <name>Fe cation</name>
        <dbReference type="ChEBI" id="CHEBI:24875"/>
    </ligand>
</feature>
<dbReference type="PANTHER" id="PTHR11943">
    <property type="entry name" value="GALACTOSE-1-PHOSPHATE URIDYLYLTRANSFERASE"/>
    <property type="match status" value="1"/>
</dbReference>
<dbReference type="Pfam" id="PF01087">
    <property type="entry name" value="GalP_UDP_transf"/>
    <property type="match status" value="1"/>
</dbReference>
<dbReference type="PROSITE" id="PS00117">
    <property type="entry name" value="GAL_P_UDP_TRANSF_I"/>
    <property type="match status" value="1"/>
</dbReference>
<accession>A0AAV9U1Z0</accession>
<comment type="cofactor">
    <cofactor evidence="13">
        <name>Zn(2+)</name>
        <dbReference type="ChEBI" id="CHEBI:29105"/>
    </cofactor>
    <text evidence="13">Binds 1 zinc ion per subunit.</text>
</comment>
<evidence type="ECO:0000313" key="19">
    <source>
        <dbReference type="Proteomes" id="UP001375240"/>
    </source>
</evidence>
<feature type="binding site" evidence="13">
    <location>
        <position position="171"/>
    </location>
    <ligand>
        <name>Zn(2+)</name>
        <dbReference type="ChEBI" id="CHEBI:29105"/>
    </ligand>
</feature>
<evidence type="ECO:0000256" key="2">
    <source>
        <dbReference type="ARBA" id="ARBA00004947"/>
    </source>
</evidence>
<dbReference type="InterPro" id="IPR005849">
    <property type="entry name" value="GalP_Utransf_N"/>
</dbReference>
<feature type="domain" description="Galactose-1-phosphate uridyl transferase C-terminal" evidence="17">
    <location>
        <begin position="190"/>
        <end position="349"/>
    </location>
</feature>
<evidence type="ECO:0000256" key="9">
    <source>
        <dbReference type="ARBA" id="ARBA00022833"/>
    </source>
</evidence>
<keyword evidence="11 15" id="KW-0119">Carbohydrate metabolism</keyword>
<keyword evidence="19" id="KW-1185">Reference proteome</keyword>
<keyword evidence="10 15" id="KW-0299">Galactose metabolism</keyword>
<proteinExistence type="inferred from homology"/>
<evidence type="ECO:0000313" key="18">
    <source>
        <dbReference type="EMBL" id="KAK6333987.1"/>
    </source>
</evidence>
<dbReference type="InterPro" id="IPR001937">
    <property type="entry name" value="GalP_UDPtransf1"/>
</dbReference>
<evidence type="ECO:0000256" key="5">
    <source>
        <dbReference type="ARBA" id="ARBA00016340"/>
    </source>
</evidence>
<dbReference type="Gene3D" id="3.30.428.10">
    <property type="entry name" value="HIT-like"/>
    <property type="match status" value="2"/>
</dbReference>
<comment type="caution">
    <text evidence="18">The sequence shown here is derived from an EMBL/GenBank/DDBJ whole genome shotgun (WGS) entry which is preliminary data.</text>
</comment>
<evidence type="ECO:0000256" key="4">
    <source>
        <dbReference type="ARBA" id="ARBA00012384"/>
    </source>
</evidence>
<dbReference type="NCBIfam" id="TIGR00209">
    <property type="entry name" value="galT_1"/>
    <property type="match status" value="1"/>
</dbReference>
<feature type="binding site" evidence="14">
    <location>
        <position position="308"/>
    </location>
    <ligand>
        <name>Fe cation</name>
        <dbReference type="ChEBI" id="CHEBI:24875"/>
    </ligand>
</feature>
<reference evidence="18 19" key="1">
    <citation type="submission" date="2019-10" db="EMBL/GenBank/DDBJ databases">
        <authorList>
            <person name="Palmer J.M."/>
        </authorList>
    </citation>
    <scope>NUCLEOTIDE SEQUENCE [LARGE SCALE GENOMIC DNA]</scope>
    <source>
        <strain evidence="18 19">TWF696</strain>
    </source>
</reference>
<dbReference type="EC" id="2.7.7.12" evidence="4 15"/>
<evidence type="ECO:0000256" key="12">
    <source>
        <dbReference type="PIRSR" id="PIRSR000808-1"/>
    </source>
</evidence>
<dbReference type="CDD" id="cd00608">
    <property type="entry name" value="GalT"/>
    <property type="match status" value="1"/>
</dbReference>
<dbReference type="GO" id="GO:0033499">
    <property type="term" value="P:galactose catabolic process via UDP-galactose, Leloir pathway"/>
    <property type="evidence" value="ECO:0007669"/>
    <property type="project" value="TreeGrafter"/>
</dbReference>
<dbReference type="GO" id="GO:0008108">
    <property type="term" value="F:UDP-glucose:hexose-1-phosphate uridylyltransferase activity"/>
    <property type="evidence" value="ECO:0007669"/>
    <property type="project" value="UniProtKB-EC"/>
</dbReference>
<feature type="binding site" evidence="13">
    <location>
        <position position="120"/>
    </location>
    <ligand>
        <name>Zn(2+)</name>
        <dbReference type="ChEBI" id="CHEBI:29105"/>
    </ligand>
</feature>
<evidence type="ECO:0000256" key="3">
    <source>
        <dbReference type="ARBA" id="ARBA00010951"/>
    </source>
</evidence>
<evidence type="ECO:0000256" key="7">
    <source>
        <dbReference type="ARBA" id="ARBA00022695"/>
    </source>
</evidence>
<sequence length="369" mass="42321">MDESVLDDISHRRYNPLRGNWILVSPHRTKRPWLGQQETPGKNVLPEYDPECYLCPGNKRSGGAQNPDFKSTFTFVNDFSAVKEEQADYDPPQSDDKTSLLLKAEGVKGKCYVVCFSPAHNKTLADMPIADISTIISTWQVLYRDVQLNTPFRSIQIFENKGAAMGCSNPHPHCQAWTTSHLPEEPAAELKNMIEYQRAHGSCMLCDYLAVELEKRERIVAENEAWVALCPWWAFWPFETLVLSKRCIKNILELESDRDRELFAEIISNVTTKYDNLFETQFPYSMGIHQAPLKGTEEEHAANHVHLHFLPPLLRSATVKKFQVGYELLAEPQRDITPEQAARRLQSQSTELYEESWGRLLKLEPARDI</sequence>
<name>A0AAV9U1Z0_9PEZI</name>
<dbReference type="GO" id="GO:0005737">
    <property type="term" value="C:cytoplasm"/>
    <property type="evidence" value="ECO:0007669"/>
    <property type="project" value="TreeGrafter"/>
</dbReference>
<dbReference type="EMBL" id="JAVHNQ010000013">
    <property type="protein sequence ID" value="KAK6333987.1"/>
    <property type="molecule type" value="Genomic_DNA"/>
</dbReference>
<evidence type="ECO:0000256" key="8">
    <source>
        <dbReference type="ARBA" id="ARBA00022723"/>
    </source>
</evidence>
<dbReference type="Pfam" id="PF02744">
    <property type="entry name" value="GalP_UDP_tr_C"/>
    <property type="match status" value="1"/>
</dbReference>
<keyword evidence="9 13" id="KW-0862">Zinc</keyword>
<dbReference type="NCBIfam" id="NF008724">
    <property type="entry name" value="PRK11720.1"/>
    <property type="match status" value="1"/>
</dbReference>
<protein>
    <recommendedName>
        <fullName evidence="5 15">Galactose-1-phosphate uridylyltransferase</fullName>
        <ecNumber evidence="4 15">2.7.7.12</ecNumber>
    </recommendedName>
</protein>
<feature type="domain" description="Galactose-1-phosphate uridyl transferase N-terminal" evidence="16">
    <location>
        <begin position="7"/>
        <end position="183"/>
    </location>
</feature>